<feature type="transmembrane region" description="Helical" evidence="2">
    <location>
        <begin position="29"/>
        <end position="51"/>
    </location>
</feature>
<keyword evidence="2" id="KW-0472">Membrane</keyword>
<evidence type="ECO:0000313" key="3">
    <source>
        <dbReference type="EMBL" id="OEH94476.1"/>
    </source>
</evidence>
<protein>
    <submittedName>
        <fullName evidence="3">Uncharacterized protein</fullName>
    </submittedName>
</protein>
<keyword evidence="2" id="KW-0812">Transmembrane</keyword>
<feature type="region of interest" description="Disordered" evidence="1">
    <location>
        <begin position="1"/>
        <end position="20"/>
    </location>
</feature>
<feature type="compositionally biased region" description="Basic and acidic residues" evidence="1">
    <location>
        <begin position="10"/>
        <end position="20"/>
    </location>
</feature>
<feature type="transmembrane region" description="Helical" evidence="2">
    <location>
        <begin position="137"/>
        <end position="158"/>
    </location>
</feature>
<dbReference type="AlphaFoldDB" id="A0A1E5LKB6"/>
<sequence>MSHQETMSKSNEHLEQNKREVPMSRAARIASIGFSGGLIWSSVGFITYYFNFVEWNPSFVLEAITTGDWRAGVLGTFIGILFISIISIGVAFVYSFALKQVDNVFGGILFGLALWGAVFYLFNPLFPSVKPVSEWDFNSIVTSLCLYILYGVFVGYSISFDAKEMEEAQKAEVKENYSSE</sequence>
<gene>
    <name evidence="3" type="ORF">BFG57_07310</name>
</gene>
<keyword evidence="4" id="KW-1185">Reference proteome</keyword>
<comment type="caution">
    <text evidence="3">The sequence shown here is derived from an EMBL/GenBank/DDBJ whole genome shotgun (WGS) entry which is preliminary data.</text>
</comment>
<organism evidence="3 4">
    <name type="scientific">Bacillus solimangrovi</name>
    <dbReference type="NCBI Taxonomy" id="1305675"/>
    <lineage>
        <taxon>Bacteria</taxon>
        <taxon>Bacillati</taxon>
        <taxon>Bacillota</taxon>
        <taxon>Bacilli</taxon>
        <taxon>Bacillales</taxon>
        <taxon>Bacillaceae</taxon>
        <taxon>Bacillus</taxon>
    </lineage>
</organism>
<evidence type="ECO:0000313" key="4">
    <source>
        <dbReference type="Proteomes" id="UP000095209"/>
    </source>
</evidence>
<feature type="transmembrane region" description="Helical" evidence="2">
    <location>
        <begin position="104"/>
        <end position="122"/>
    </location>
</feature>
<keyword evidence="2" id="KW-1133">Transmembrane helix</keyword>
<evidence type="ECO:0000256" key="2">
    <source>
        <dbReference type="SAM" id="Phobius"/>
    </source>
</evidence>
<dbReference type="Pfam" id="PF11085">
    <property type="entry name" value="YqhR"/>
    <property type="match status" value="1"/>
</dbReference>
<accession>A0A1E5LKB6</accession>
<name>A0A1E5LKB6_9BACI</name>
<proteinExistence type="predicted"/>
<dbReference type="Proteomes" id="UP000095209">
    <property type="component" value="Unassembled WGS sequence"/>
</dbReference>
<feature type="transmembrane region" description="Helical" evidence="2">
    <location>
        <begin position="71"/>
        <end position="97"/>
    </location>
</feature>
<dbReference type="STRING" id="1305675.BFG57_07310"/>
<evidence type="ECO:0000256" key="1">
    <source>
        <dbReference type="SAM" id="MobiDB-lite"/>
    </source>
</evidence>
<dbReference type="InterPro" id="IPR024563">
    <property type="entry name" value="YqhR"/>
</dbReference>
<dbReference type="EMBL" id="MJEH01000001">
    <property type="protein sequence ID" value="OEH94476.1"/>
    <property type="molecule type" value="Genomic_DNA"/>
</dbReference>
<dbReference type="RefSeq" id="WP_069715410.1">
    <property type="nucleotide sequence ID" value="NZ_MJEH01000001.1"/>
</dbReference>
<reference evidence="3 4" key="1">
    <citation type="submission" date="2016-08" db="EMBL/GenBank/DDBJ databases">
        <title>Genome of Bacillus solimangrovi GH2-4.</title>
        <authorList>
            <person name="Lim S."/>
            <person name="Kim B.-C."/>
        </authorList>
    </citation>
    <scope>NUCLEOTIDE SEQUENCE [LARGE SCALE GENOMIC DNA]</scope>
    <source>
        <strain evidence="3 4">GH2-4</strain>
    </source>
</reference>